<sequence length="120" mass="13339">MRISMADGPMARRSTRKFNGYSPAAVAIALPTALRPKNSFAAKTMRACGCFCADGVRYSRPSPGSRRPDRAPLTSKRRTLPQEHITFLENVQHILDFSRVTGAVWSVPQLEPKREPTVAR</sequence>
<evidence type="ECO:0000313" key="3">
    <source>
        <dbReference type="Proteomes" id="UP000299102"/>
    </source>
</evidence>
<organism evidence="2 3">
    <name type="scientific">Eumeta variegata</name>
    <name type="common">Bagworm moth</name>
    <name type="synonym">Eumeta japonica</name>
    <dbReference type="NCBI Taxonomy" id="151549"/>
    <lineage>
        <taxon>Eukaryota</taxon>
        <taxon>Metazoa</taxon>
        <taxon>Ecdysozoa</taxon>
        <taxon>Arthropoda</taxon>
        <taxon>Hexapoda</taxon>
        <taxon>Insecta</taxon>
        <taxon>Pterygota</taxon>
        <taxon>Neoptera</taxon>
        <taxon>Endopterygota</taxon>
        <taxon>Lepidoptera</taxon>
        <taxon>Glossata</taxon>
        <taxon>Ditrysia</taxon>
        <taxon>Tineoidea</taxon>
        <taxon>Psychidae</taxon>
        <taxon>Oiketicinae</taxon>
        <taxon>Eumeta</taxon>
    </lineage>
</organism>
<comment type="caution">
    <text evidence="2">The sequence shown here is derived from an EMBL/GenBank/DDBJ whole genome shotgun (WGS) entry which is preliminary data.</text>
</comment>
<feature type="region of interest" description="Disordered" evidence="1">
    <location>
        <begin position="58"/>
        <end position="78"/>
    </location>
</feature>
<proteinExistence type="predicted"/>
<gene>
    <name evidence="2" type="ORF">EVAR_26782_1</name>
</gene>
<evidence type="ECO:0000256" key="1">
    <source>
        <dbReference type="SAM" id="MobiDB-lite"/>
    </source>
</evidence>
<protein>
    <submittedName>
        <fullName evidence="2">Uncharacterized protein</fullName>
    </submittedName>
</protein>
<accession>A0A4C1XCF3</accession>
<reference evidence="2 3" key="1">
    <citation type="journal article" date="2019" name="Commun. Biol.">
        <title>The bagworm genome reveals a unique fibroin gene that provides high tensile strength.</title>
        <authorList>
            <person name="Kono N."/>
            <person name="Nakamura H."/>
            <person name="Ohtoshi R."/>
            <person name="Tomita M."/>
            <person name="Numata K."/>
            <person name="Arakawa K."/>
        </authorList>
    </citation>
    <scope>NUCLEOTIDE SEQUENCE [LARGE SCALE GENOMIC DNA]</scope>
</reference>
<keyword evidence="3" id="KW-1185">Reference proteome</keyword>
<name>A0A4C1XCF3_EUMVA</name>
<dbReference type="Proteomes" id="UP000299102">
    <property type="component" value="Unassembled WGS sequence"/>
</dbReference>
<dbReference type="EMBL" id="BGZK01000798">
    <property type="protein sequence ID" value="GBP60883.1"/>
    <property type="molecule type" value="Genomic_DNA"/>
</dbReference>
<dbReference type="AlphaFoldDB" id="A0A4C1XCF3"/>
<evidence type="ECO:0000313" key="2">
    <source>
        <dbReference type="EMBL" id="GBP60883.1"/>
    </source>
</evidence>